<sequence length="173" mass="17255">MHRARRTAPRALAGALAVLTAVLLALLGLADANARPYPGAHPSPAAGPHLAAGPHHAAAPPARAATAPPSARTATTATTAVLAAPAPHAHDVCPDACVTRAGVRHERHGERPDPPGRHAVTVTAPALPDRLSTRASPGSVPVVVPLASPVPDRGRAPPTASGTRHPSADTTVG</sequence>
<evidence type="ECO:0000313" key="2">
    <source>
        <dbReference type="EMBL" id="MFE1754109.1"/>
    </source>
</evidence>
<proteinExistence type="predicted"/>
<name>A0ABW6HBW0_9ACTN</name>
<feature type="region of interest" description="Disordered" evidence="1">
    <location>
        <begin position="129"/>
        <end position="173"/>
    </location>
</feature>
<evidence type="ECO:0000313" key="3">
    <source>
        <dbReference type="Proteomes" id="UP001599756"/>
    </source>
</evidence>
<feature type="compositionally biased region" description="Polar residues" evidence="1">
    <location>
        <begin position="160"/>
        <end position="173"/>
    </location>
</feature>
<keyword evidence="3" id="KW-1185">Reference proteome</keyword>
<feature type="region of interest" description="Disordered" evidence="1">
    <location>
        <begin position="40"/>
        <end position="75"/>
    </location>
</feature>
<comment type="caution">
    <text evidence="2">The sequence shown here is derived from an EMBL/GenBank/DDBJ whole genome shotgun (WGS) entry which is preliminary data.</text>
</comment>
<feature type="compositionally biased region" description="Low complexity" evidence="1">
    <location>
        <begin position="136"/>
        <end position="151"/>
    </location>
</feature>
<dbReference type="Proteomes" id="UP001599756">
    <property type="component" value="Unassembled WGS sequence"/>
</dbReference>
<dbReference type="RefSeq" id="WP_381842605.1">
    <property type="nucleotide sequence ID" value="NZ_JBHYTS010000052.1"/>
</dbReference>
<gene>
    <name evidence="2" type="ORF">ACFW88_26805</name>
</gene>
<accession>A0ABW6HBW0</accession>
<dbReference type="EMBL" id="JBHYTS010000052">
    <property type="protein sequence ID" value="MFE1754109.1"/>
    <property type="molecule type" value="Genomic_DNA"/>
</dbReference>
<protein>
    <submittedName>
        <fullName evidence="2">Uncharacterized protein</fullName>
    </submittedName>
</protein>
<evidence type="ECO:0000256" key="1">
    <source>
        <dbReference type="SAM" id="MobiDB-lite"/>
    </source>
</evidence>
<organism evidence="2 3">
    <name type="scientific">Streptomyces anandii</name>
    <dbReference type="NCBI Taxonomy" id="285454"/>
    <lineage>
        <taxon>Bacteria</taxon>
        <taxon>Bacillati</taxon>
        <taxon>Actinomycetota</taxon>
        <taxon>Actinomycetes</taxon>
        <taxon>Kitasatosporales</taxon>
        <taxon>Streptomycetaceae</taxon>
        <taxon>Streptomyces</taxon>
    </lineage>
</organism>
<reference evidence="2 3" key="1">
    <citation type="submission" date="2024-09" db="EMBL/GenBank/DDBJ databases">
        <title>The Natural Products Discovery Center: Release of the First 8490 Sequenced Strains for Exploring Actinobacteria Biosynthetic Diversity.</title>
        <authorList>
            <person name="Kalkreuter E."/>
            <person name="Kautsar S.A."/>
            <person name="Yang D."/>
            <person name="Bader C.D."/>
            <person name="Teijaro C.N."/>
            <person name="Fluegel L."/>
            <person name="Davis C.M."/>
            <person name="Simpson J.R."/>
            <person name="Lauterbach L."/>
            <person name="Steele A.D."/>
            <person name="Gui C."/>
            <person name="Meng S."/>
            <person name="Li G."/>
            <person name="Viehrig K."/>
            <person name="Ye F."/>
            <person name="Su P."/>
            <person name="Kiefer A.F."/>
            <person name="Nichols A."/>
            <person name="Cepeda A.J."/>
            <person name="Yan W."/>
            <person name="Fan B."/>
            <person name="Jiang Y."/>
            <person name="Adhikari A."/>
            <person name="Zheng C.-J."/>
            <person name="Schuster L."/>
            <person name="Cowan T.M."/>
            <person name="Smanski M.J."/>
            <person name="Chevrette M.G."/>
            <person name="De Carvalho L.P.S."/>
            <person name="Shen B."/>
        </authorList>
    </citation>
    <scope>NUCLEOTIDE SEQUENCE [LARGE SCALE GENOMIC DNA]</scope>
    <source>
        <strain evidence="2 3">NPDC059500</strain>
    </source>
</reference>